<dbReference type="EMBL" id="WNKZ01000046">
    <property type="protein sequence ID" value="MTV54249.1"/>
    <property type="molecule type" value="Genomic_DNA"/>
</dbReference>
<reference evidence="4 5" key="3">
    <citation type="submission" date="2019-11" db="EMBL/GenBank/DDBJ databases">
        <title>Type strains purchased from KCTC, JCM and DSMZ.</title>
        <authorList>
            <person name="Lu H."/>
        </authorList>
    </citation>
    <scope>NUCLEOTIDE SEQUENCE [LARGE SCALE GENOMIC DNA]</scope>
    <source>
        <strain evidence="4 5">KCTC 52429</strain>
    </source>
</reference>
<dbReference type="InterPro" id="IPR029058">
    <property type="entry name" value="AB_hydrolase_fold"/>
</dbReference>
<dbReference type="Proteomes" id="UP000622638">
    <property type="component" value="Unassembled WGS sequence"/>
</dbReference>
<dbReference type="SUPFAM" id="SSF53474">
    <property type="entry name" value="alpha/beta-Hydrolases"/>
    <property type="match status" value="1"/>
</dbReference>
<dbReference type="Pfam" id="PF12146">
    <property type="entry name" value="Hydrolase_4"/>
    <property type="match status" value="1"/>
</dbReference>
<evidence type="ECO:0000313" key="6">
    <source>
        <dbReference type="Proteomes" id="UP000622638"/>
    </source>
</evidence>
<feature type="chain" id="PRO_5026217247" evidence="1">
    <location>
        <begin position="22"/>
        <end position="314"/>
    </location>
</feature>
<feature type="domain" description="Serine aminopeptidase S33" evidence="2">
    <location>
        <begin position="76"/>
        <end position="163"/>
    </location>
</feature>
<dbReference type="EMBL" id="BMKG01000001">
    <property type="protein sequence ID" value="GGB82858.1"/>
    <property type="molecule type" value="Genomic_DNA"/>
</dbReference>
<reference evidence="3" key="4">
    <citation type="submission" date="2024-05" db="EMBL/GenBank/DDBJ databases">
        <authorList>
            <person name="Sun Q."/>
            <person name="Zhou Y."/>
        </authorList>
    </citation>
    <scope>NUCLEOTIDE SEQUENCE</scope>
    <source>
        <strain evidence="3">CGMCC 1.15931</strain>
    </source>
</reference>
<dbReference type="InterPro" id="IPR022742">
    <property type="entry name" value="Hydrolase_4"/>
</dbReference>
<organism evidence="4 5">
    <name type="scientific">Pseudoduganella buxea</name>
    <dbReference type="NCBI Taxonomy" id="1949069"/>
    <lineage>
        <taxon>Bacteria</taxon>
        <taxon>Pseudomonadati</taxon>
        <taxon>Pseudomonadota</taxon>
        <taxon>Betaproteobacteria</taxon>
        <taxon>Burkholderiales</taxon>
        <taxon>Oxalobacteraceae</taxon>
        <taxon>Telluria group</taxon>
        <taxon>Pseudoduganella</taxon>
    </lineage>
</organism>
<dbReference type="PANTHER" id="PTHR43265:SF1">
    <property type="entry name" value="ESTERASE ESTD"/>
    <property type="match status" value="1"/>
</dbReference>
<dbReference type="AlphaFoldDB" id="A0A6I3SYU5"/>
<dbReference type="GO" id="GO:0052689">
    <property type="term" value="F:carboxylic ester hydrolase activity"/>
    <property type="evidence" value="ECO:0007669"/>
    <property type="project" value="TreeGrafter"/>
</dbReference>
<sequence length="314" mass="32378">MPVTKPLALTVALAFAAGACAAPTETAIRLDADGAIHGSLLLPDGAGPAPVVLLIAGSGPTDRDGNGPGLKNDSLRQLAQALAAAGVATVRYDKRGIAASAPAALSEADLRFEHYVDDAAAWVRKLKADRRFTKTVVVGHSEGALIGMLAAGAAGADGMVSLAGPGQRASNALRGQFAGKLPPGLAAHSERILASLEQGKPAGDVPPELAMLYRPSVQPYLISWFRYDPAREFARLKMPAVVIQGSTDFQVGVKDAFTLQQARPGTALVVVPGMNHVLKMAQGDGQAQATAYATPDVPLSPNLVSAVARFVQAR</sequence>
<protein>
    <submittedName>
        <fullName evidence="4">Alpha/beta fold hydrolase</fullName>
    </submittedName>
    <submittedName>
        <fullName evidence="3">Alpha/beta hydrolase</fullName>
    </submittedName>
</protein>
<evidence type="ECO:0000256" key="1">
    <source>
        <dbReference type="SAM" id="SignalP"/>
    </source>
</evidence>
<dbReference type="Proteomes" id="UP000430634">
    <property type="component" value="Unassembled WGS sequence"/>
</dbReference>
<comment type="caution">
    <text evidence="4">The sequence shown here is derived from an EMBL/GenBank/DDBJ whole genome shotgun (WGS) entry which is preliminary data.</text>
</comment>
<keyword evidence="1" id="KW-0732">Signal</keyword>
<dbReference type="PANTHER" id="PTHR43265">
    <property type="entry name" value="ESTERASE ESTD"/>
    <property type="match status" value="1"/>
</dbReference>
<evidence type="ECO:0000313" key="5">
    <source>
        <dbReference type="Proteomes" id="UP000430634"/>
    </source>
</evidence>
<dbReference type="InterPro" id="IPR053145">
    <property type="entry name" value="AB_hydrolase_Est10"/>
</dbReference>
<dbReference type="Gene3D" id="3.40.50.1820">
    <property type="entry name" value="alpha/beta hydrolase"/>
    <property type="match status" value="1"/>
</dbReference>
<dbReference type="PROSITE" id="PS51257">
    <property type="entry name" value="PROKAR_LIPOPROTEIN"/>
    <property type="match status" value="1"/>
</dbReference>
<gene>
    <name evidence="3" type="ORF">GCM10011572_00980</name>
    <name evidence="4" type="ORF">GM672_16070</name>
</gene>
<evidence type="ECO:0000259" key="2">
    <source>
        <dbReference type="Pfam" id="PF12146"/>
    </source>
</evidence>
<keyword evidence="6" id="KW-1185">Reference proteome</keyword>
<evidence type="ECO:0000313" key="4">
    <source>
        <dbReference type="EMBL" id="MTV54249.1"/>
    </source>
</evidence>
<dbReference type="OrthoDB" id="9809549at2"/>
<dbReference type="RefSeq" id="WP_155471546.1">
    <property type="nucleotide sequence ID" value="NZ_BMKG01000001.1"/>
</dbReference>
<accession>A0A6I3SYU5</accession>
<proteinExistence type="predicted"/>
<reference evidence="6" key="2">
    <citation type="journal article" date="2019" name="Int. J. Syst. Evol. Microbiol.">
        <title>The Global Catalogue of Microorganisms (GCM) 10K type strain sequencing project: providing services to taxonomists for standard genome sequencing and annotation.</title>
        <authorList>
            <consortium name="The Broad Institute Genomics Platform"/>
            <consortium name="The Broad Institute Genome Sequencing Center for Infectious Disease"/>
            <person name="Wu L."/>
            <person name="Ma J."/>
        </authorList>
    </citation>
    <scope>NUCLEOTIDE SEQUENCE [LARGE SCALE GENOMIC DNA]</scope>
    <source>
        <strain evidence="6">CGMCC 1.15931</strain>
    </source>
</reference>
<name>A0A6I3SYU5_9BURK</name>
<evidence type="ECO:0000313" key="3">
    <source>
        <dbReference type="EMBL" id="GGB82858.1"/>
    </source>
</evidence>
<feature type="signal peptide" evidence="1">
    <location>
        <begin position="1"/>
        <end position="21"/>
    </location>
</feature>
<keyword evidence="4" id="KW-0378">Hydrolase</keyword>
<reference evidence="3" key="1">
    <citation type="journal article" date="2014" name="Int. J. Syst. Evol. Microbiol.">
        <title>Complete genome of a new Firmicutes species belonging to the dominant human colonic microbiota ('Ruminococcus bicirculans') reveals two chromosomes and a selective capacity to utilize plant glucans.</title>
        <authorList>
            <consortium name="NISC Comparative Sequencing Program"/>
            <person name="Wegmann U."/>
            <person name="Louis P."/>
            <person name="Goesmann A."/>
            <person name="Henrissat B."/>
            <person name="Duncan S.H."/>
            <person name="Flint H.J."/>
        </authorList>
    </citation>
    <scope>NUCLEOTIDE SEQUENCE</scope>
    <source>
        <strain evidence="3">CGMCC 1.15931</strain>
    </source>
</reference>